<dbReference type="PROSITE" id="PS51257">
    <property type="entry name" value="PROKAR_LIPOPROTEIN"/>
    <property type="match status" value="1"/>
</dbReference>
<evidence type="ECO:0000313" key="1">
    <source>
        <dbReference type="EMBL" id="VAW52143.1"/>
    </source>
</evidence>
<accession>A0A3B0WIK9</accession>
<protein>
    <submittedName>
        <fullName evidence="1">Uncharacterized protein</fullName>
    </submittedName>
</protein>
<sequence length="279" mass="31014">MSSETKCLNHLIVLQFNRFLCGGLLTLLLSACSGGSGGSDNDPAKVNASQSKDLIIASALYFDKRTPEGFYQEQSVSDDYYVTNHVKNIDLLPLANRSGLPIFELTSDDATEAMNWSEQAAILQPTYKQLVDVTETALYRQFTRMDPAAPEFIYLQRILKANVLDRNGVDDTYKGRITLPSMSAEDVKLIIEYLWTFTIDNNFGTAVLSSNTDETNNEFVHVMQQAKLNLSFNDSCDSIEIYEVSYSVAKASGFINRTEVLTRVMSAKRTGASLEICST</sequence>
<organism evidence="1">
    <name type="scientific">hydrothermal vent metagenome</name>
    <dbReference type="NCBI Taxonomy" id="652676"/>
    <lineage>
        <taxon>unclassified sequences</taxon>
        <taxon>metagenomes</taxon>
        <taxon>ecological metagenomes</taxon>
    </lineage>
</organism>
<gene>
    <name evidence="1" type="ORF">MNBD_GAMMA05-668</name>
</gene>
<dbReference type="AlphaFoldDB" id="A0A3B0WIK9"/>
<proteinExistence type="predicted"/>
<reference evidence="1" key="1">
    <citation type="submission" date="2018-06" db="EMBL/GenBank/DDBJ databases">
        <authorList>
            <person name="Zhirakovskaya E."/>
        </authorList>
    </citation>
    <scope>NUCLEOTIDE SEQUENCE</scope>
</reference>
<dbReference type="EMBL" id="UOFE01000024">
    <property type="protein sequence ID" value="VAW52143.1"/>
    <property type="molecule type" value="Genomic_DNA"/>
</dbReference>
<name>A0A3B0WIK9_9ZZZZ</name>